<feature type="region of interest" description="Disordered" evidence="2">
    <location>
        <begin position="161"/>
        <end position="187"/>
    </location>
</feature>
<evidence type="ECO:0000256" key="2">
    <source>
        <dbReference type="SAM" id="MobiDB-lite"/>
    </source>
</evidence>
<feature type="coiled-coil region" evidence="1">
    <location>
        <begin position="195"/>
        <end position="222"/>
    </location>
</feature>
<protein>
    <submittedName>
        <fullName evidence="3">Uncharacterized protein</fullName>
    </submittedName>
</protein>
<reference evidence="4" key="1">
    <citation type="journal article" date="2015" name="PLoS Genet.">
        <title>Genome Sequence and Transcriptome Analyses of Chrysochromulina tobin: Metabolic Tools for Enhanced Algal Fitness in the Prominent Order Prymnesiales (Haptophyceae).</title>
        <authorList>
            <person name="Hovde B.T."/>
            <person name="Deodato C.R."/>
            <person name="Hunsperger H.M."/>
            <person name="Ryken S.A."/>
            <person name="Yost W."/>
            <person name="Jha R.K."/>
            <person name="Patterson J."/>
            <person name="Monnat R.J. Jr."/>
            <person name="Barlow S.B."/>
            <person name="Starkenburg S.R."/>
            <person name="Cattolico R.A."/>
        </authorList>
    </citation>
    <scope>NUCLEOTIDE SEQUENCE</scope>
    <source>
        <strain evidence="4">CCMP291</strain>
    </source>
</reference>
<evidence type="ECO:0000313" key="4">
    <source>
        <dbReference type="Proteomes" id="UP000037460"/>
    </source>
</evidence>
<keyword evidence="1" id="KW-0175">Coiled coil</keyword>
<comment type="caution">
    <text evidence="3">The sequence shown here is derived from an EMBL/GenBank/DDBJ whole genome shotgun (WGS) entry which is preliminary data.</text>
</comment>
<name>A0A0M0JIH9_9EUKA</name>
<dbReference type="Proteomes" id="UP000037460">
    <property type="component" value="Unassembled WGS sequence"/>
</dbReference>
<accession>A0A0M0JIH9</accession>
<feature type="coiled-coil region" evidence="1">
    <location>
        <begin position="408"/>
        <end position="489"/>
    </location>
</feature>
<evidence type="ECO:0000256" key="1">
    <source>
        <dbReference type="SAM" id="Coils"/>
    </source>
</evidence>
<keyword evidence="4" id="KW-1185">Reference proteome</keyword>
<organism evidence="3 4">
    <name type="scientific">Chrysochromulina tobinii</name>
    <dbReference type="NCBI Taxonomy" id="1460289"/>
    <lineage>
        <taxon>Eukaryota</taxon>
        <taxon>Haptista</taxon>
        <taxon>Haptophyta</taxon>
        <taxon>Prymnesiophyceae</taxon>
        <taxon>Prymnesiales</taxon>
        <taxon>Chrysochromulinaceae</taxon>
        <taxon>Chrysochromulina</taxon>
    </lineage>
</organism>
<proteinExistence type="predicted"/>
<evidence type="ECO:0000313" key="3">
    <source>
        <dbReference type="EMBL" id="KOO26416.1"/>
    </source>
</evidence>
<gene>
    <name evidence="3" type="ORF">Ctob_009363</name>
</gene>
<dbReference type="EMBL" id="JWZX01002855">
    <property type="protein sequence ID" value="KOO26416.1"/>
    <property type="molecule type" value="Genomic_DNA"/>
</dbReference>
<dbReference type="AlphaFoldDB" id="A0A0M0JIH9"/>
<sequence>MPIDPSVTDAKFSLRRLRDAIEATAAMYTSKRRGSALQLVLPAMAEWCLHEAFCGGDASSELIYRAASQLVALEELLAAERSAVGAVVSIYLRDEATAICNRGLGDIYAFELSVRDASDAKESANKALVRGRLWRDRMQSQLGRLHKGLNKAHHVDNLTATRGDTRGFDEEDVHEDEAKRGAVTRGASRRTLASEAAAKAELEKAQAAITEAEAAIAHADAKLAWLATNAQPVTMQLASAARREAESGPLRQAAELLASAYGTLASSSGRVRCGDLLPTEYSPAVKLPAPQETTARHAVYVVQWTLAKRRCKESAALIEEFKKVSLETLLAPAQEKATIEALAQECEGAQLVSSLRAVPFEGKRAHVAAERACRRALTALVAMLGEFRVLLKRKVALAEEYERKDKAARLLGAKLDEVANQVSKLEGELSELIDLRLTEGHAAGSREGAKAAAAVEKASASLEKKSTELAKLELRLRGERAELEQAAADIEAFAAALAADGEGSVFELIAYPMAESARAYATVCASCVDEALDANLDDQPQATAHHLGHLVAGSAASAAAALWKLKLRESEERALTPAESPLARVASRLGATTLGAHLQQ</sequence>